<keyword evidence="7 10" id="KW-1133">Transmembrane helix</keyword>
<dbReference type="PIRSF" id="PIRSF002450">
    <property type="entry name" value="K+_transpter_TRK"/>
    <property type="match status" value="1"/>
</dbReference>
<dbReference type="Pfam" id="PF02386">
    <property type="entry name" value="TrkH"/>
    <property type="match status" value="1"/>
</dbReference>
<name>C5PHT9_COCP7</name>
<feature type="transmembrane region" description="Helical" evidence="10">
    <location>
        <begin position="354"/>
        <end position="373"/>
    </location>
</feature>
<feature type="transmembrane region" description="Helical" evidence="10">
    <location>
        <begin position="25"/>
        <end position="41"/>
    </location>
</feature>
<dbReference type="OrthoDB" id="9999863at2759"/>
<feature type="transmembrane region" description="Helical" evidence="10">
    <location>
        <begin position="430"/>
        <end position="451"/>
    </location>
</feature>
<feature type="compositionally biased region" description="Polar residues" evidence="11">
    <location>
        <begin position="174"/>
        <end position="190"/>
    </location>
</feature>
<dbReference type="InterPro" id="IPR003445">
    <property type="entry name" value="Cat_transpt"/>
</dbReference>
<evidence type="ECO:0000256" key="10">
    <source>
        <dbReference type="PIRNR" id="PIRNR002450"/>
    </source>
</evidence>
<evidence type="ECO:0000313" key="13">
    <source>
        <dbReference type="Proteomes" id="UP000009084"/>
    </source>
</evidence>
<comment type="caution">
    <text evidence="12">The sequence shown here is derived from an EMBL/GenBank/DDBJ whole genome shotgun (WGS) entry which is preliminary data.</text>
</comment>
<comment type="subcellular location">
    <subcellularLocation>
        <location evidence="1">Membrane</location>
        <topology evidence="1">Multi-pass membrane protein</topology>
    </subcellularLocation>
</comment>
<feature type="compositionally biased region" description="Polar residues" evidence="11">
    <location>
        <begin position="126"/>
        <end position="137"/>
    </location>
</feature>
<keyword evidence="8 10" id="KW-0406">Ion transport</keyword>
<dbReference type="NCBIfam" id="TIGR00934">
    <property type="entry name" value="2a38euk"/>
    <property type="match status" value="1"/>
</dbReference>
<dbReference type="GO" id="GO:1990573">
    <property type="term" value="P:potassium ion import across plasma membrane"/>
    <property type="evidence" value="ECO:0007669"/>
    <property type="project" value="TreeGrafter"/>
</dbReference>
<feature type="transmembrane region" description="Helical" evidence="10">
    <location>
        <begin position="601"/>
        <end position="622"/>
    </location>
</feature>
<evidence type="ECO:0000256" key="11">
    <source>
        <dbReference type="SAM" id="MobiDB-lite"/>
    </source>
</evidence>
<evidence type="ECO:0000256" key="5">
    <source>
        <dbReference type="ARBA" id="ARBA00022692"/>
    </source>
</evidence>
<gene>
    <name evidence="12" type="ORF">CPC735_054620</name>
</gene>
<feature type="compositionally biased region" description="Basic and acidic residues" evidence="11">
    <location>
        <begin position="147"/>
        <end position="156"/>
    </location>
</feature>
<feature type="transmembrane region" description="Helical" evidence="10">
    <location>
        <begin position="393"/>
        <end position="410"/>
    </location>
</feature>
<organism evidence="12 13">
    <name type="scientific">Coccidioides posadasii (strain C735)</name>
    <name type="common">Valley fever fungus</name>
    <dbReference type="NCBI Taxonomy" id="222929"/>
    <lineage>
        <taxon>Eukaryota</taxon>
        <taxon>Fungi</taxon>
        <taxon>Dikarya</taxon>
        <taxon>Ascomycota</taxon>
        <taxon>Pezizomycotina</taxon>
        <taxon>Eurotiomycetes</taxon>
        <taxon>Eurotiomycetidae</taxon>
        <taxon>Onygenales</taxon>
        <taxon>Onygenaceae</taxon>
        <taxon>Coccidioides</taxon>
    </lineage>
</organism>
<dbReference type="PANTHER" id="PTHR31064">
    <property type="entry name" value="POTASSIUM TRANSPORT PROTEIN DDB_G0292412-RELATED"/>
    <property type="match status" value="1"/>
</dbReference>
<evidence type="ECO:0000256" key="7">
    <source>
        <dbReference type="ARBA" id="ARBA00022989"/>
    </source>
</evidence>
<dbReference type="GO" id="GO:0030007">
    <property type="term" value="P:intracellular potassium ion homeostasis"/>
    <property type="evidence" value="ECO:0007669"/>
    <property type="project" value="UniProtKB-UniRule"/>
</dbReference>
<proteinExistence type="inferred from homology"/>
<evidence type="ECO:0000313" key="12">
    <source>
        <dbReference type="EMBL" id="EER24092.1"/>
    </source>
</evidence>
<feature type="transmembrane region" description="Helical" evidence="10">
    <location>
        <begin position="76"/>
        <end position="97"/>
    </location>
</feature>
<dbReference type="Proteomes" id="UP000009084">
    <property type="component" value="Unassembled WGS sequence"/>
</dbReference>
<feature type="transmembrane region" description="Helical" evidence="10">
    <location>
        <begin position="634"/>
        <end position="651"/>
    </location>
</feature>
<evidence type="ECO:0000256" key="8">
    <source>
        <dbReference type="ARBA" id="ARBA00023065"/>
    </source>
</evidence>
<comment type="similarity">
    <text evidence="2 10">Belongs to the TrkH potassium transport family.</text>
</comment>
<feature type="compositionally biased region" description="Basic and acidic residues" evidence="11">
    <location>
        <begin position="220"/>
        <end position="232"/>
    </location>
</feature>
<dbReference type="InterPro" id="IPR004773">
    <property type="entry name" value="K/Na_transp_Trk1/HKT1"/>
</dbReference>
<evidence type="ECO:0000256" key="6">
    <source>
        <dbReference type="ARBA" id="ARBA00022958"/>
    </source>
</evidence>
<dbReference type="PANTHER" id="PTHR31064:SF5">
    <property type="entry name" value="POTASSIUM ION TRANSPORTER (EUROFUNG)"/>
    <property type="match status" value="1"/>
</dbReference>
<accession>C5PHT9</accession>
<dbReference type="GO" id="GO:0005886">
    <property type="term" value="C:plasma membrane"/>
    <property type="evidence" value="ECO:0007669"/>
    <property type="project" value="InterPro"/>
</dbReference>
<feature type="transmembrane region" description="Helical" evidence="10">
    <location>
        <begin position="548"/>
        <end position="568"/>
    </location>
</feature>
<keyword evidence="3 10" id="KW-0813">Transport</keyword>
<dbReference type="EMBL" id="ACFW01000049">
    <property type="protein sequence ID" value="EER24092.1"/>
    <property type="molecule type" value="Genomic_DNA"/>
</dbReference>
<evidence type="ECO:0000256" key="3">
    <source>
        <dbReference type="ARBA" id="ARBA00022448"/>
    </source>
</evidence>
<feature type="region of interest" description="Disordered" evidence="11">
    <location>
        <begin position="287"/>
        <end position="306"/>
    </location>
</feature>
<keyword evidence="9 10" id="KW-0472">Membrane</keyword>
<feature type="transmembrane region" description="Helical" evidence="10">
    <location>
        <begin position="485"/>
        <end position="505"/>
    </location>
</feature>
<feature type="region of interest" description="Disordered" evidence="11">
    <location>
        <begin position="126"/>
        <end position="252"/>
    </location>
</feature>
<evidence type="ECO:0000256" key="1">
    <source>
        <dbReference type="ARBA" id="ARBA00004141"/>
    </source>
</evidence>
<reference evidence="12 13" key="1">
    <citation type="journal article" date="2009" name="Genome Res.">
        <title>Comparative genomic analyses of the human fungal pathogens Coccidioides and their relatives.</title>
        <authorList>
            <person name="Sharpton T.J."/>
            <person name="Stajich J.E."/>
            <person name="Rounsley S.D."/>
            <person name="Gardner M.J."/>
            <person name="Wortman J.R."/>
            <person name="Jordar V.S."/>
            <person name="Maiti R."/>
            <person name="Kodira C.D."/>
            <person name="Neafsey D.E."/>
            <person name="Zeng Q."/>
            <person name="Hung C.-Y."/>
            <person name="McMahan C."/>
            <person name="Muszewska A."/>
            <person name="Grynberg M."/>
            <person name="Mandel M.A."/>
            <person name="Kellner E.M."/>
            <person name="Barker B.M."/>
            <person name="Galgiani J.N."/>
            <person name="Orbach M.J."/>
            <person name="Kirkland T.N."/>
            <person name="Cole G.T."/>
            <person name="Henn M.R."/>
            <person name="Birren B.W."/>
            <person name="Taylor J.W."/>
        </authorList>
    </citation>
    <scope>NUCLEOTIDE SEQUENCE [LARGE SCALE GENOMIC DNA]</scope>
    <source>
        <strain evidence="13">C735</strain>
    </source>
</reference>
<dbReference type="HOGENOM" id="CLU_005947_5_0_1"/>
<dbReference type="GO" id="GO:0140107">
    <property type="term" value="F:high-affinity potassium ion transmembrane transporter activity"/>
    <property type="evidence" value="ECO:0007669"/>
    <property type="project" value="TreeGrafter"/>
</dbReference>
<dbReference type="VEuPathDB" id="FungiDB:CPC735_054620"/>
<evidence type="ECO:0000256" key="9">
    <source>
        <dbReference type="ARBA" id="ARBA00023136"/>
    </source>
</evidence>
<protein>
    <recommendedName>
        <fullName evidence="10">Potassium transport protein</fullName>
    </recommendedName>
</protein>
<dbReference type="InterPro" id="IPR051143">
    <property type="entry name" value="TrkH_K-transport"/>
</dbReference>
<evidence type="ECO:0000256" key="2">
    <source>
        <dbReference type="ARBA" id="ARBA00009137"/>
    </source>
</evidence>
<sequence length="724" mass="80989">MKHPPVSPGCLRRQGPDWESQKPDVYILALSIVGTIVLYPIKNMRGIDAFFQAVSGSTVTGLNTVDLKEMSLYQQITVWFLPMLGNMCFVNVVVVYVRLHWFEKKFKDIVQLSRLPSSERSRAQLLSVSPKAQSSDDTAYPHNIRVLRPDPAHEEADLVNLRQRPAAKRDESSDSPTAEDQSPSSENNNAERPPAQPGHITFSSDTFDKPNRGKALRIPGPREFEKGYKVQEVDDEDDADMTKSIDDPFGAGPSDAYRKLPAMERLLSHAASFEHAASSAFIIGGSSRSRSRSRSRGPMNRVSSRGAATQALPYLSYNPTVGRNSKFLGLTEDQKEELGGIEYRSLRLLLKIAGGYYVIGHIIGAIGLIAWIWNSNPKYRDYVRGECAVNPTWWAFYSSMTTFNNLGFTLTPDSMISFRDSTFPMLWMTFLIYVGNTAYPCMLRLIIWIAFKLTPESSSIKEPLNFLLDHPRRCYTVLFPSKVTWLLFGSLVLINGFDVILFLILDLHYPEVTAIQSGWHRFCAALFQTASARTTGTSSFAVANVHPAAQFSLMVMMYISVFPIALSVRGTNTYEESSLGIFDSTEELVEMKRTSYLGVHIKMQLAFDLWYVFLGVFVLAIAEGSKIADPNNPGFNMFSIFFEVISAYGNVGLSLGHPDVNTALTGRFGIVGKLVICAMMIRGKHRGLPYEVDRAIILPGEKRIVEEDARIEAMSHNLSRRHTN</sequence>
<dbReference type="AlphaFoldDB" id="C5PHT9"/>
<keyword evidence="6 10" id="KW-0630">Potassium</keyword>
<keyword evidence="5 10" id="KW-0812">Transmembrane</keyword>
<dbReference type="InterPro" id="IPR015958">
    <property type="entry name" value="Trk1_fungi"/>
</dbReference>
<keyword evidence="4 10" id="KW-0633">Potassium transport</keyword>
<evidence type="ECO:0000256" key="4">
    <source>
        <dbReference type="ARBA" id="ARBA00022538"/>
    </source>
</evidence>